<comment type="cofactor">
    <cofactor evidence="10">
        <name>NAD(+)</name>
        <dbReference type="ChEBI" id="CHEBI:57540"/>
    </cofactor>
    <text evidence="10">Binds 1 NAD(+) per subunit.</text>
</comment>
<evidence type="ECO:0000256" key="10">
    <source>
        <dbReference type="HAMAP-Rule" id="MF_00577"/>
    </source>
</evidence>
<feature type="active site" evidence="10">
    <location>
        <position position="435"/>
    </location>
</feature>
<feature type="compositionally biased region" description="Low complexity" evidence="11">
    <location>
        <begin position="1"/>
        <end position="32"/>
    </location>
</feature>
<dbReference type="InterPro" id="IPR035401">
    <property type="entry name" value="Urocanase_C"/>
</dbReference>
<evidence type="ECO:0000313" key="15">
    <source>
        <dbReference type="EMBL" id="OWQ93542.1"/>
    </source>
</evidence>
<dbReference type="PANTHER" id="PTHR12216">
    <property type="entry name" value="UROCANATE HYDRATASE"/>
    <property type="match status" value="1"/>
</dbReference>
<feature type="binding site" evidence="10">
    <location>
        <begin position="296"/>
        <end position="297"/>
    </location>
    <ligand>
        <name>NAD(+)</name>
        <dbReference type="ChEBI" id="CHEBI:57540"/>
    </ligand>
</feature>
<dbReference type="GO" id="GO:0019556">
    <property type="term" value="P:L-histidine catabolic process to glutamate and formamide"/>
    <property type="evidence" value="ECO:0007669"/>
    <property type="project" value="UniProtKB-UniPathway"/>
</dbReference>
<feature type="domain" description="Urocanase C-terminal" evidence="14">
    <location>
        <begin position="376"/>
        <end position="570"/>
    </location>
</feature>
<comment type="function">
    <text evidence="9 10">Catalyzes the conversion of urocanate to 4-imidazolone-5-propionate.</text>
</comment>
<evidence type="ECO:0000256" key="7">
    <source>
        <dbReference type="ARBA" id="ARBA00031640"/>
    </source>
</evidence>
<accession>A0A246JLR0</accession>
<evidence type="ECO:0000313" key="16">
    <source>
        <dbReference type="Proteomes" id="UP000197468"/>
    </source>
</evidence>
<dbReference type="Gene3D" id="3.40.1770.10">
    <property type="entry name" value="Urocanase superfamily"/>
    <property type="match status" value="1"/>
</dbReference>
<dbReference type="GO" id="GO:0005737">
    <property type="term" value="C:cytoplasm"/>
    <property type="evidence" value="ECO:0007669"/>
    <property type="project" value="UniProtKB-SubCell"/>
</dbReference>
<reference evidence="15 16" key="1">
    <citation type="journal article" date="2008" name="Int. J. Syst. Evol. Microbiol.">
        <title>Description of Roseateles aquatilis sp. nov. and Roseateles terrae sp. nov., in the class Betaproteobacteria, and emended description of the genus Roseateles.</title>
        <authorList>
            <person name="Gomila M."/>
            <person name="Bowien B."/>
            <person name="Falsen E."/>
            <person name="Moore E.R."/>
            <person name="Lalucat J."/>
        </authorList>
    </citation>
    <scope>NUCLEOTIDE SEQUENCE [LARGE SCALE GENOMIC DNA]</scope>
    <source>
        <strain evidence="15 16">CCUG 48205</strain>
    </source>
</reference>
<organism evidence="15 16">
    <name type="scientific">Roseateles aquatilis</name>
    <dbReference type="NCBI Taxonomy" id="431061"/>
    <lineage>
        <taxon>Bacteria</taxon>
        <taxon>Pseudomonadati</taxon>
        <taxon>Pseudomonadota</taxon>
        <taxon>Betaproteobacteria</taxon>
        <taxon>Burkholderiales</taxon>
        <taxon>Sphaerotilaceae</taxon>
        <taxon>Roseateles</taxon>
    </lineage>
</organism>
<dbReference type="AlphaFoldDB" id="A0A246JLR0"/>
<sequence length="581" mass="62809">MSATFSTDTSTTASTHAGATRAPAQPRPVRAPTGTQLSCKNWLIEAAYRMIQNNLDPVVAENPDALVVYGGIGKAARNWDCFEQILASLKTLNEDETLLIQSGKPVGVFRSHVDAPRVLLANSNLVPAWANWEHFNELDRLGLMMYGQMTAGSWIYIGSQGIVQGTYETFAEAGRQHFGGDMVGRWVLTAGLGGMGGAQPLAATFAGACSLTIECQQSRIDFRLKTRYVDEQAADLDDALARIARYTAEKKAVSIALLGNAAEVLPRLAARVKAGSAIKPDLVTDQTSAHDLINGYLPVGWSVEQWKAAAADPAKHADLKAAAARGCAAHVQAMLDFQQMGIPTVDYGNNIRQVAFDEGVKNAFDFPGFVPAYVRPQFCEGRGPFRWVALSGDPEDIYKTDAKIKELFPHHAGVHRWLDMARERIAFQGLPARICWLGLGERHIAGLAFNEMVRNGELKAPIVIGRDHLDSGSVASPNRETESMKDGSDAVSDWPLLNALLNTAGGATWVSLHHGGGVGMGYSQHSGVVIVCDGTDAAARRIERVLWNDPGTGVMRHADAGYELAQQTARERGLNLPMLDR</sequence>
<feature type="domain" description="Urocanase N-terminal" evidence="13">
    <location>
        <begin position="29"/>
        <end position="155"/>
    </location>
</feature>
<dbReference type="FunFam" id="3.40.50.10730:FF:000001">
    <property type="entry name" value="Urocanate hydratase"/>
    <property type="match status" value="1"/>
</dbReference>
<feature type="binding site" evidence="10">
    <location>
        <begin position="194"/>
        <end position="196"/>
    </location>
    <ligand>
        <name>NAD(+)</name>
        <dbReference type="ChEBI" id="CHEBI:57540"/>
    </ligand>
</feature>
<evidence type="ECO:0000259" key="14">
    <source>
        <dbReference type="Pfam" id="PF17392"/>
    </source>
</evidence>
<dbReference type="SUPFAM" id="SSF111326">
    <property type="entry name" value="Urocanase"/>
    <property type="match status" value="1"/>
</dbReference>
<comment type="catalytic activity">
    <reaction evidence="8 10">
        <text>4-imidazolone-5-propanoate = trans-urocanate + H2O</text>
        <dbReference type="Rhea" id="RHEA:13101"/>
        <dbReference type="ChEBI" id="CHEBI:15377"/>
        <dbReference type="ChEBI" id="CHEBI:17771"/>
        <dbReference type="ChEBI" id="CHEBI:77893"/>
        <dbReference type="EC" id="4.2.1.49"/>
    </reaction>
</comment>
<feature type="binding site" evidence="10">
    <location>
        <begin position="286"/>
        <end position="290"/>
    </location>
    <ligand>
        <name>NAD(+)</name>
        <dbReference type="ChEBI" id="CHEBI:57540"/>
    </ligand>
</feature>
<dbReference type="NCBIfam" id="NF003820">
    <property type="entry name" value="PRK05414.1"/>
    <property type="match status" value="1"/>
</dbReference>
<feature type="binding site" evidence="10">
    <location>
        <position position="148"/>
    </location>
    <ligand>
        <name>NAD(+)</name>
        <dbReference type="ChEBI" id="CHEBI:57540"/>
    </ligand>
</feature>
<feature type="region of interest" description="Disordered" evidence="11">
    <location>
        <begin position="1"/>
        <end position="33"/>
    </location>
</feature>
<dbReference type="HAMAP" id="MF_00577">
    <property type="entry name" value="HutU"/>
    <property type="match status" value="1"/>
</dbReference>
<evidence type="ECO:0000256" key="3">
    <source>
        <dbReference type="ARBA" id="ARBA00011992"/>
    </source>
</evidence>
<dbReference type="PANTHER" id="PTHR12216:SF4">
    <property type="entry name" value="UROCANATE HYDRATASE"/>
    <property type="match status" value="1"/>
</dbReference>
<dbReference type="InterPro" id="IPR036190">
    <property type="entry name" value="Urocanase_sf"/>
</dbReference>
<dbReference type="InterPro" id="IPR035085">
    <property type="entry name" value="Urocanase_Rossmann-like"/>
</dbReference>
<dbReference type="UniPathway" id="UPA00379">
    <property type="reaction ID" value="UER00550"/>
</dbReference>
<keyword evidence="6 10" id="KW-0456">Lyase</keyword>
<proteinExistence type="inferred from homology"/>
<keyword evidence="10" id="KW-0963">Cytoplasm</keyword>
<evidence type="ECO:0000256" key="1">
    <source>
        <dbReference type="ARBA" id="ARBA00004794"/>
    </source>
</evidence>
<keyword evidence="4 10" id="KW-0369">Histidine metabolism</keyword>
<dbReference type="RefSeq" id="WP_088382688.1">
    <property type="nucleotide sequence ID" value="NZ_NIOF01000001.1"/>
</dbReference>
<evidence type="ECO:0000259" key="12">
    <source>
        <dbReference type="Pfam" id="PF01175"/>
    </source>
</evidence>
<feature type="binding site" evidence="10">
    <location>
        <position position="347"/>
    </location>
    <ligand>
        <name>NAD(+)</name>
        <dbReference type="ChEBI" id="CHEBI:57540"/>
    </ligand>
</feature>
<gene>
    <name evidence="10" type="primary">hutU</name>
    <name evidence="15" type="ORF">CDN99_03515</name>
</gene>
<dbReference type="Pfam" id="PF01175">
    <property type="entry name" value="Urocanase"/>
    <property type="match status" value="1"/>
</dbReference>
<feature type="binding site" evidence="10">
    <location>
        <position position="214"/>
    </location>
    <ligand>
        <name>NAD(+)</name>
        <dbReference type="ChEBI" id="CHEBI:57540"/>
    </ligand>
</feature>
<evidence type="ECO:0000256" key="4">
    <source>
        <dbReference type="ARBA" id="ARBA00022808"/>
    </source>
</evidence>
<feature type="binding site" evidence="10">
    <location>
        <begin position="70"/>
        <end position="71"/>
    </location>
    <ligand>
        <name>NAD(+)</name>
        <dbReference type="ChEBI" id="CHEBI:57540"/>
    </ligand>
</feature>
<dbReference type="GO" id="GO:0019557">
    <property type="term" value="P:L-histidine catabolic process to glutamate and formate"/>
    <property type="evidence" value="ECO:0007669"/>
    <property type="project" value="UniProtKB-UniPathway"/>
</dbReference>
<name>A0A246JLR0_9BURK</name>
<comment type="similarity">
    <text evidence="2 10">Belongs to the urocanase family.</text>
</comment>
<dbReference type="InterPro" id="IPR023636">
    <property type="entry name" value="Urocanase_CS"/>
</dbReference>
<evidence type="ECO:0000256" key="11">
    <source>
        <dbReference type="SAM" id="MobiDB-lite"/>
    </source>
</evidence>
<feature type="binding site" evidence="10">
    <location>
        <position position="219"/>
    </location>
    <ligand>
        <name>NAD(+)</name>
        <dbReference type="ChEBI" id="CHEBI:57540"/>
    </ligand>
</feature>
<evidence type="ECO:0000256" key="2">
    <source>
        <dbReference type="ARBA" id="ARBA00007578"/>
    </source>
</evidence>
<dbReference type="EC" id="4.2.1.49" evidence="3 10"/>
<dbReference type="Pfam" id="PF17392">
    <property type="entry name" value="Urocanase_C"/>
    <property type="match status" value="1"/>
</dbReference>
<evidence type="ECO:0000259" key="13">
    <source>
        <dbReference type="Pfam" id="PF17391"/>
    </source>
</evidence>
<evidence type="ECO:0000256" key="5">
    <source>
        <dbReference type="ARBA" id="ARBA00023027"/>
    </source>
</evidence>
<comment type="caution">
    <text evidence="15">The sequence shown here is derived from an EMBL/GenBank/DDBJ whole genome shotgun (WGS) entry which is preliminary data.</text>
</comment>
<dbReference type="InterPro" id="IPR023637">
    <property type="entry name" value="Urocanase-like"/>
</dbReference>
<dbReference type="Pfam" id="PF17391">
    <property type="entry name" value="Urocanase_N"/>
    <property type="match status" value="1"/>
</dbReference>
<dbReference type="InterPro" id="IPR035400">
    <property type="entry name" value="Urocanase_N"/>
</dbReference>
<dbReference type="Proteomes" id="UP000197468">
    <property type="component" value="Unassembled WGS sequence"/>
</dbReference>
<dbReference type="OrthoDB" id="9764874at2"/>
<dbReference type="InterPro" id="IPR038364">
    <property type="entry name" value="Urocanase_central_sf"/>
</dbReference>
<dbReference type="InterPro" id="IPR055351">
    <property type="entry name" value="Urocanase"/>
</dbReference>
<comment type="subcellular location">
    <subcellularLocation>
        <location evidence="10">Cytoplasm</location>
    </subcellularLocation>
</comment>
<dbReference type="Gene3D" id="3.40.50.10730">
    <property type="entry name" value="Urocanase like domains"/>
    <property type="match status" value="1"/>
</dbReference>
<dbReference type="PROSITE" id="PS01233">
    <property type="entry name" value="UROCANASE"/>
    <property type="match status" value="1"/>
</dbReference>
<feature type="domain" description="Urocanase Rossmann-like" evidence="12">
    <location>
        <begin position="158"/>
        <end position="373"/>
    </location>
</feature>
<keyword evidence="16" id="KW-1185">Reference proteome</keyword>
<keyword evidence="5 10" id="KW-0520">NAD</keyword>
<dbReference type="NCBIfam" id="TIGR01228">
    <property type="entry name" value="hutU"/>
    <property type="match status" value="1"/>
</dbReference>
<protein>
    <recommendedName>
        <fullName evidence="3 10">Urocanate hydratase</fullName>
        <shortName evidence="10">Urocanase</shortName>
        <ecNumber evidence="3 10">4.2.1.49</ecNumber>
    </recommendedName>
    <alternativeName>
        <fullName evidence="7 10">Imidazolonepropionate hydrolase</fullName>
    </alternativeName>
</protein>
<dbReference type="PIRSF" id="PIRSF001423">
    <property type="entry name" value="Urocanate_hydrat"/>
    <property type="match status" value="1"/>
</dbReference>
<comment type="pathway">
    <text evidence="1 10">Amino-acid degradation; L-histidine degradation into L-glutamate; N-formimidoyl-L-glutamate from L-histidine: step 2/3.</text>
</comment>
<feature type="binding site" evidence="10">
    <location>
        <position position="517"/>
    </location>
    <ligand>
        <name>NAD(+)</name>
        <dbReference type="ChEBI" id="CHEBI:57540"/>
    </ligand>
</feature>
<dbReference type="EMBL" id="NIOF01000001">
    <property type="protein sequence ID" value="OWQ93542.1"/>
    <property type="molecule type" value="Genomic_DNA"/>
</dbReference>
<evidence type="ECO:0000256" key="6">
    <source>
        <dbReference type="ARBA" id="ARBA00023239"/>
    </source>
</evidence>
<evidence type="ECO:0000256" key="8">
    <source>
        <dbReference type="ARBA" id="ARBA00047623"/>
    </source>
</evidence>
<feature type="binding site" evidence="10">
    <location>
        <begin position="260"/>
        <end position="261"/>
    </location>
    <ligand>
        <name>NAD(+)</name>
        <dbReference type="ChEBI" id="CHEBI:57540"/>
    </ligand>
</feature>
<dbReference type="GO" id="GO:0016153">
    <property type="term" value="F:urocanate hydratase activity"/>
    <property type="evidence" value="ECO:0007669"/>
    <property type="project" value="UniProtKB-UniRule"/>
</dbReference>
<evidence type="ECO:0000256" key="9">
    <source>
        <dbReference type="ARBA" id="ARBA00056569"/>
    </source>
</evidence>